<proteinExistence type="predicted"/>
<gene>
    <name evidence="1" type="ORF">CAY53_00635</name>
</gene>
<dbReference type="KEGG" id="deo:CAY53_00635"/>
<protein>
    <submittedName>
        <fullName evidence="1">Uncharacterized protein</fullName>
    </submittedName>
</protein>
<dbReference type="AlphaFoldDB" id="A0A2L1GKG2"/>
<dbReference type="Pfam" id="PF13384">
    <property type="entry name" value="HTH_23"/>
    <property type="match status" value="1"/>
</dbReference>
<evidence type="ECO:0000313" key="1">
    <source>
        <dbReference type="EMBL" id="AVD70171.1"/>
    </source>
</evidence>
<sequence>MSRLRSARPVFWQYPRCRRLFFSRAFQLSNYSRKSSELRAVAVKAYGAGVSRQQIADILGYHLNSVSRWIREFEREKRLEGRFSFQMHHWVGA</sequence>
<dbReference type="Proteomes" id="UP000239867">
    <property type="component" value="Chromosome"/>
</dbReference>
<keyword evidence="2" id="KW-1185">Reference proteome</keyword>
<organism evidence="1 2">
    <name type="scientific">Desulfobulbus oralis</name>
    <dbReference type="NCBI Taxonomy" id="1986146"/>
    <lineage>
        <taxon>Bacteria</taxon>
        <taxon>Pseudomonadati</taxon>
        <taxon>Thermodesulfobacteriota</taxon>
        <taxon>Desulfobulbia</taxon>
        <taxon>Desulfobulbales</taxon>
        <taxon>Desulfobulbaceae</taxon>
        <taxon>Desulfobulbus</taxon>
    </lineage>
</organism>
<evidence type="ECO:0000313" key="2">
    <source>
        <dbReference type="Proteomes" id="UP000239867"/>
    </source>
</evidence>
<dbReference type="EMBL" id="CP021255">
    <property type="protein sequence ID" value="AVD70171.1"/>
    <property type="molecule type" value="Genomic_DNA"/>
</dbReference>
<dbReference type="SUPFAM" id="SSF46689">
    <property type="entry name" value="Homeodomain-like"/>
    <property type="match status" value="1"/>
</dbReference>
<dbReference type="InterPro" id="IPR009057">
    <property type="entry name" value="Homeodomain-like_sf"/>
</dbReference>
<name>A0A2L1GKG2_9BACT</name>
<accession>A0A2L1GKG2</accession>
<reference evidence="1 2" key="1">
    <citation type="journal article" date="2018" name="MBio">
        <title>Insights into the evolution of host association through the isolation and characterization of a novel human periodontal pathobiont, Desulfobulbus oralis.</title>
        <authorList>
            <person name="Cross K.L."/>
            <person name="Chirania P."/>
            <person name="Xiong W."/>
            <person name="Beall C.J."/>
            <person name="Elkins J.G."/>
            <person name="Giannone R.J."/>
            <person name="Griffen A.L."/>
            <person name="Guss A.M."/>
            <person name="Hettich R.L."/>
            <person name="Joshi S.S."/>
            <person name="Mokrzan E.M."/>
            <person name="Martin R.K."/>
            <person name="Zhulin I.B."/>
            <person name="Leys E.J."/>
            <person name="Podar M."/>
        </authorList>
    </citation>
    <scope>NUCLEOTIDE SEQUENCE [LARGE SCALE GENOMIC DNA]</scope>
    <source>
        <strain evidence="1 2">ORNL</strain>
    </source>
</reference>
<dbReference type="RefSeq" id="WP_104935497.1">
    <property type="nucleotide sequence ID" value="NZ_CP021255.1"/>
</dbReference>